<keyword evidence="3" id="KW-1185">Reference proteome</keyword>
<dbReference type="EnsemblPlants" id="QL05p041281:mrna">
    <property type="protein sequence ID" value="QL05p041281:mrna:CDS:1"/>
    <property type="gene ID" value="QL05p041281"/>
</dbReference>
<protein>
    <recommendedName>
        <fullName evidence="1">RNase H type-1 domain-containing protein</fullName>
    </recommendedName>
</protein>
<dbReference type="Gramene" id="QL05p041281:mrna">
    <property type="protein sequence ID" value="QL05p041281:mrna:CDS:1"/>
    <property type="gene ID" value="QL05p041281"/>
</dbReference>
<dbReference type="InterPro" id="IPR002156">
    <property type="entry name" value="RNaseH_domain"/>
</dbReference>
<dbReference type="Gene3D" id="3.30.420.10">
    <property type="entry name" value="Ribonuclease H-like superfamily/Ribonuclease H"/>
    <property type="match status" value="1"/>
</dbReference>
<dbReference type="Pfam" id="PF13456">
    <property type="entry name" value="RVT_3"/>
    <property type="match status" value="1"/>
</dbReference>
<dbReference type="CDD" id="cd06222">
    <property type="entry name" value="RNase_H_like"/>
    <property type="match status" value="1"/>
</dbReference>
<proteinExistence type="predicted"/>
<dbReference type="InterPro" id="IPR044730">
    <property type="entry name" value="RNase_H-like_dom_plant"/>
</dbReference>
<dbReference type="GO" id="GO:0004523">
    <property type="term" value="F:RNA-DNA hybrid ribonuclease activity"/>
    <property type="evidence" value="ECO:0007669"/>
    <property type="project" value="InterPro"/>
</dbReference>
<evidence type="ECO:0000259" key="1">
    <source>
        <dbReference type="Pfam" id="PF13456"/>
    </source>
</evidence>
<dbReference type="PANTHER" id="PTHR47074:SF48">
    <property type="entry name" value="POLYNUCLEOTIDYL TRANSFERASE, RIBONUCLEASE H-LIKE SUPERFAMILY PROTEIN"/>
    <property type="match status" value="1"/>
</dbReference>
<organism evidence="2 3">
    <name type="scientific">Quercus lobata</name>
    <name type="common">Valley oak</name>
    <dbReference type="NCBI Taxonomy" id="97700"/>
    <lineage>
        <taxon>Eukaryota</taxon>
        <taxon>Viridiplantae</taxon>
        <taxon>Streptophyta</taxon>
        <taxon>Embryophyta</taxon>
        <taxon>Tracheophyta</taxon>
        <taxon>Spermatophyta</taxon>
        <taxon>Magnoliopsida</taxon>
        <taxon>eudicotyledons</taxon>
        <taxon>Gunneridae</taxon>
        <taxon>Pentapetalae</taxon>
        <taxon>rosids</taxon>
        <taxon>fabids</taxon>
        <taxon>Fagales</taxon>
        <taxon>Fagaceae</taxon>
        <taxon>Quercus</taxon>
    </lineage>
</organism>
<dbReference type="GO" id="GO:0003676">
    <property type="term" value="F:nucleic acid binding"/>
    <property type="evidence" value="ECO:0007669"/>
    <property type="project" value="InterPro"/>
</dbReference>
<feature type="domain" description="RNase H type-1" evidence="1">
    <location>
        <begin position="45"/>
        <end position="114"/>
    </location>
</feature>
<dbReference type="InterPro" id="IPR052929">
    <property type="entry name" value="RNase_H-like_EbsB-rel"/>
</dbReference>
<reference evidence="2 3" key="1">
    <citation type="journal article" date="2016" name="G3 (Bethesda)">
        <title>First Draft Assembly and Annotation of the Genome of a California Endemic Oak Quercus lobata Nee (Fagaceae).</title>
        <authorList>
            <person name="Sork V.L."/>
            <person name="Fitz-Gibbon S.T."/>
            <person name="Puiu D."/>
            <person name="Crepeau M."/>
            <person name="Gugger P.F."/>
            <person name="Sherman R."/>
            <person name="Stevens K."/>
            <person name="Langley C.H."/>
            <person name="Pellegrini M."/>
            <person name="Salzberg S.L."/>
        </authorList>
    </citation>
    <scope>NUCLEOTIDE SEQUENCE [LARGE SCALE GENOMIC DNA]</scope>
    <source>
        <strain evidence="2 3">cv. SW786</strain>
    </source>
</reference>
<dbReference type="InParanoid" id="A0A7N2LNU2"/>
<sequence length="142" mass="15718">MQWMTLQALPIGTSAQLEPPHPVGFHPPRNPQNKCKWGILRAYDRFSSVGVIIKDCNGQVVAALCKPLEACYSAELTEVIALEKGFLLAQELQLPRVIFESDSLTAIQAINDKAIGNNYGHLMTSRESFRPENHLRLASSST</sequence>
<evidence type="ECO:0000313" key="2">
    <source>
        <dbReference type="EnsemblPlants" id="QL05p041281:mrna:CDS:1"/>
    </source>
</evidence>
<reference evidence="2" key="2">
    <citation type="submission" date="2021-01" db="UniProtKB">
        <authorList>
            <consortium name="EnsemblPlants"/>
        </authorList>
    </citation>
    <scope>IDENTIFICATION</scope>
</reference>
<evidence type="ECO:0000313" key="3">
    <source>
        <dbReference type="Proteomes" id="UP000594261"/>
    </source>
</evidence>
<dbReference type="InterPro" id="IPR036397">
    <property type="entry name" value="RNaseH_sf"/>
</dbReference>
<dbReference type="EMBL" id="LRBV02000005">
    <property type="status" value="NOT_ANNOTATED_CDS"/>
    <property type="molecule type" value="Genomic_DNA"/>
</dbReference>
<accession>A0A7N2LNU2</accession>
<dbReference type="PANTHER" id="PTHR47074">
    <property type="entry name" value="BNAC02G40300D PROTEIN"/>
    <property type="match status" value="1"/>
</dbReference>
<dbReference type="AlphaFoldDB" id="A0A7N2LNU2"/>
<dbReference type="Proteomes" id="UP000594261">
    <property type="component" value="Chromosome 5"/>
</dbReference>
<name>A0A7N2LNU2_QUELO</name>